<dbReference type="AlphaFoldDB" id="A0AAP2E1T1"/>
<evidence type="ECO:0000256" key="1">
    <source>
        <dbReference type="SAM" id="SignalP"/>
    </source>
</evidence>
<accession>A0AAP2E1T1</accession>
<proteinExistence type="predicted"/>
<reference evidence="2 3" key="1">
    <citation type="submission" date="2021-05" db="EMBL/GenBank/DDBJ databases">
        <title>A Polyphasic approach of four new species of the genus Ohtaekwangia: Ohtaekwangia histidinii sp. nov., Ohtaekwangia cretensis sp. nov., Ohtaekwangia indiensis sp. nov., Ohtaekwangia reichenbachii sp. nov. from diverse environment.</title>
        <authorList>
            <person name="Octaviana S."/>
        </authorList>
    </citation>
    <scope>NUCLEOTIDE SEQUENCE [LARGE SCALE GENOMIC DNA]</scope>
    <source>
        <strain evidence="2 3">PWU5</strain>
    </source>
</reference>
<evidence type="ECO:0000313" key="3">
    <source>
        <dbReference type="Proteomes" id="UP001319080"/>
    </source>
</evidence>
<name>A0AAP2E1T1_9BACT</name>
<dbReference type="RefSeq" id="WP_254085518.1">
    <property type="nucleotide sequence ID" value="NZ_JAHESE010000017.1"/>
</dbReference>
<keyword evidence="3" id="KW-1185">Reference proteome</keyword>
<sequence length="138" mass="15174">MKNLLSIVLLWLPVMAWSQGSIEVKVTDIREAKGDIRVGLFNNEGTFLKTAIEGKVVKASKEDVTVVFEDLPAGDYAVSVLHDENGNGEMDSNVVGIPKEGFAFGNNAMGTFGPPSFEKAKVVVKKERVRQELKLKYM</sequence>
<organism evidence="2 3">
    <name type="scientific">Dawidia cretensis</name>
    <dbReference type="NCBI Taxonomy" id="2782350"/>
    <lineage>
        <taxon>Bacteria</taxon>
        <taxon>Pseudomonadati</taxon>
        <taxon>Bacteroidota</taxon>
        <taxon>Cytophagia</taxon>
        <taxon>Cytophagales</taxon>
        <taxon>Chryseotaleaceae</taxon>
        <taxon>Dawidia</taxon>
    </lineage>
</organism>
<gene>
    <name evidence="2" type="ORF">KK062_16965</name>
</gene>
<dbReference type="EMBL" id="JAHESE010000017">
    <property type="protein sequence ID" value="MBT1709939.1"/>
    <property type="molecule type" value="Genomic_DNA"/>
</dbReference>
<dbReference type="Proteomes" id="UP001319080">
    <property type="component" value="Unassembled WGS sequence"/>
</dbReference>
<feature type="chain" id="PRO_5043035669" evidence="1">
    <location>
        <begin position="19"/>
        <end position="138"/>
    </location>
</feature>
<dbReference type="InterPro" id="IPR018673">
    <property type="entry name" value="DUF2141"/>
</dbReference>
<dbReference type="Pfam" id="PF09912">
    <property type="entry name" value="DUF2141"/>
    <property type="match status" value="1"/>
</dbReference>
<keyword evidence="1" id="KW-0732">Signal</keyword>
<comment type="caution">
    <text evidence="2">The sequence shown here is derived from an EMBL/GenBank/DDBJ whole genome shotgun (WGS) entry which is preliminary data.</text>
</comment>
<feature type="signal peptide" evidence="1">
    <location>
        <begin position="1"/>
        <end position="18"/>
    </location>
</feature>
<evidence type="ECO:0000313" key="2">
    <source>
        <dbReference type="EMBL" id="MBT1709939.1"/>
    </source>
</evidence>
<protein>
    <submittedName>
        <fullName evidence="2">DUF2141 domain-containing protein</fullName>
    </submittedName>
</protein>